<reference evidence="2" key="1">
    <citation type="journal article" date="2021" name="Environ. Microbiol.">
        <title>Genomic characterization of three novel Desulfobacterota classes expand the metabolic and phylogenetic diversity of the phylum.</title>
        <authorList>
            <person name="Murphy C.L."/>
            <person name="Biggerstaff J."/>
            <person name="Eichhorn A."/>
            <person name="Ewing E."/>
            <person name="Shahan R."/>
            <person name="Soriano D."/>
            <person name="Stewart S."/>
            <person name="VanMol K."/>
            <person name="Walker R."/>
            <person name="Walters P."/>
            <person name="Elshahed M.S."/>
            <person name="Youssef N.H."/>
        </authorList>
    </citation>
    <scope>NUCLEOTIDE SEQUENCE</scope>
    <source>
        <strain evidence="2">Zod_Metabat.24</strain>
    </source>
</reference>
<evidence type="ECO:0000259" key="1">
    <source>
        <dbReference type="Pfam" id="PF08242"/>
    </source>
</evidence>
<sequence>MAMISINDTTEYHLSDAASLGWEQTISECLKDTDSPYMLALKTKRMYGDTISDLFKANNLIRSGDRILEVGGGYGRLAERLLTNFPDISITMADVSPVFLNRQRELLQRFGGRVDFVNSDAFEFLGSAGDFDLIIANEILGDLPAVVDIRKSDLIELAKPGRAPDGVDESGAECLSRALDYINDLGIDIDSAPDTINLNTGALRFISAAMERAPALWVSEHSSDFEIPKSMSEMFRDDRADRWPKKIILFNHNEVSVSFDHMKRGVDGLGYKHDGGSLMELLGVRDDNEIRYILLSGSIVSETHEIIGEFLNHVKEYQWLLVKR</sequence>
<dbReference type="InterPro" id="IPR029063">
    <property type="entry name" value="SAM-dependent_MTases_sf"/>
</dbReference>
<evidence type="ECO:0000313" key="2">
    <source>
        <dbReference type="EMBL" id="MBN1572153.1"/>
    </source>
</evidence>
<dbReference type="SUPFAM" id="SSF53335">
    <property type="entry name" value="S-adenosyl-L-methionine-dependent methyltransferases"/>
    <property type="match status" value="1"/>
</dbReference>
<accession>A0A9D8KCR3</accession>
<reference evidence="2" key="2">
    <citation type="submission" date="2021-01" db="EMBL/GenBank/DDBJ databases">
        <authorList>
            <person name="Hahn C.R."/>
            <person name="Youssef N.H."/>
            <person name="Elshahed M."/>
        </authorList>
    </citation>
    <scope>NUCLEOTIDE SEQUENCE</scope>
    <source>
        <strain evidence="2">Zod_Metabat.24</strain>
    </source>
</reference>
<protein>
    <submittedName>
        <fullName evidence="2">Class I SAM-dependent methyltransferase</fullName>
    </submittedName>
</protein>
<dbReference type="GO" id="GO:0032259">
    <property type="term" value="P:methylation"/>
    <property type="evidence" value="ECO:0007669"/>
    <property type="project" value="UniProtKB-KW"/>
</dbReference>
<name>A0A9D8KCR3_9DELT</name>
<dbReference type="Gene3D" id="3.40.50.150">
    <property type="entry name" value="Vaccinia Virus protein VP39"/>
    <property type="match status" value="1"/>
</dbReference>
<evidence type="ECO:0000313" key="3">
    <source>
        <dbReference type="Proteomes" id="UP000809273"/>
    </source>
</evidence>
<keyword evidence="2" id="KW-0489">Methyltransferase</keyword>
<keyword evidence="2" id="KW-0808">Transferase</keyword>
<dbReference type="EMBL" id="JAFGIX010000014">
    <property type="protein sequence ID" value="MBN1572153.1"/>
    <property type="molecule type" value="Genomic_DNA"/>
</dbReference>
<dbReference type="Pfam" id="PF08242">
    <property type="entry name" value="Methyltransf_12"/>
    <property type="match status" value="1"/>
</dbReference>
<dbReference type="Proteomes" id="UP000809273">
    <property type="component" value="Unassembled WGS sequence"/>
</dbReference>
<gene>
    <name evidence="2" type="ORF">JW984_03035</name>
</gene>
<dbReference type="CDD" id="cd02440">
    <property type="entry name" value="AdoMet_MTases"/>
    <property type="match status" value="1"/>
</dbReference>
<organism evidence="2 3">
    <name type="scientific">Candidatus Zymogenus saltonus</name>
    <dbReference type="NCBI Taxonomy" id="2844893"/>
    <lineage>
        <taxon>Bacteria</taxon>
        <taxon>Deltaproteobacteria</taxon>
        <taxon>Candidatus Zymogenia</taxon>
        <taxon>Candidatus Zymogeniales</taxon>
        <taxon>Candidatus Zymogenaceae</taxon>
        <taxon>Candidatus Zymogenus</taxon>
    </lineage>
</organism>
<dbReference type="GO" id="GO:0008168">
    <property type="term" value="F:methyltransferase activity"/>
    <property type="evidence" value="ECO:0007669"/>
    <property type="project" value="UniProtKB-KW"/>
</dbReference>
<dbReference type="AlphaFoldDB" id="A0A9D8KCR3"/>
<comment type="caution">
    <text evidence="2">The sequence shown here is derived from an EMBL/GenBank/DDBJ whole genome shotgun (WGS) entry which is preliminary data.</text>
</comment>
<feature type="domain" description="Methyltransferase type 12" evidence="1">
    <location>
        <begin position="68"/>
        <end position="146"/>
    </location>
</feature>
<proteinExistence type="predicted"/>
<dbReference type="InterPro" id="IPR013217">
    <property type="entry name" value="Methyltransf_12"/>
</dbReference>